<dbReference type="Pfam" id="PF00089">
    <property type="entry name" value="Trypsin"/>
    <property type="match status" value="1"/>
</dbReference>
<keyword evidence="6" id="KW-1185">Reference proteome</keyword>
<dbReference type="GO" id="GO:0004252">
    <property type="term" value="F:serine-type endopeptidase activity"/>
    <property type="evidence" value="ECO:0007669"/>
    <property type="project" value="InterPro"/>
</dbReference>
<dbReference type="InterPro" id="IPR018114">
    <property type="entry name" value="TRYPSIN_HIS"/>
</dbReference>
<comment type="caution">
    <text evidence="5">The sequence shown here is derived from an EMBL/GenBank/DDBJ whole genome shotgun (WGS) entry which is preliminary data.</text>
</comment>
<evidence type="ECO:0000256" key="1">
    <source>
        <dbReference type="ARBA" id="ARBA00023157"/>
    </source>
</evidence>
<proteinExistence type="inferred from homology"/>
<dbReference type="SUPFAM" id="SSF50494">
    <property type="entry name" value="Trypsin-like serine proteases"/>
    <property type="match status" value="1"/>
</dbReference>
<evidence type="ECO:0000256" key="3">
    <source>
        <dbReference type="RuleBase" id="RU363034"/>
    </source>
</evidence>
<evidence type="ECO:0000256" key="2">
    <source>
        <dbReference type="ARBA" id="ARBA00024195"/>
    </source>
</evidence>
<dbReference type="InterPro" id="IPR001254">
    <property type="entry name" value="Trypsin_dom"/>
</dbReference>
<dbReference type="SMART" id="SM00020">
    <property type="entry name" value="Tryp_SPc"/>
    <property type="match status" value="1"/>
</dbReference>
<dbReference type="OrthoDB" id="6506838at2759"/>
<keyword evidence="3" id="KW-0720">Serine protease</keyword>
<dbReference type="VEuPathDB" id="VectorBase:HLOH_046697"/>
<dbReference type="InterPro" id="IPR001314">
    <property type="entry name" value="Peptidase_S1A"/>
</dbReference>
<protein>
    <recommendedName>
        <fullName evidence="4">Peptidase S1 domain-containing protein</fullName>
    </recommendedName>
</protein>
<dbReference type="PANTHER" id="PTHR24252">
    <property type="entry name" value="ACROSIN-RELATED"/>
    <property type="match status" value="1"/>
</dbReference>
<feature type="domain" description="Peptidase S1" evidence="4">
    <location>
        <begin position="53"/>
        <end position="251"/>
    </location>
</feature>
<dbReference type="InterPro" id="IPR043504">
    <property type="entry name" value="Peptidase_S1_PA_chymotrypsin"/>
</dbReference>
<dbReference type="PANTHER" id="PTHR24252:SF7">
    <property type="entry name" value="HYALIN"/>
    <property type="match status" value="1"/>
</dbReference>
<name>A0A9J6G418_HAELO</name>
<dbReference type="CDD" id="cd00190">
    <property type="entry name" value="Tryp_SPc"/>
    <property type="match status" value="1"/>
</dbReference>
<dbReference type="GO" id="GO:0006508">
    <property type="term" value="P:proteolysis"/>
    <property type="evidence" value="ECO:0007669"/>
    <property type="project" value="UniProtKB-KW"/>
</dbReference>
<dbReference type="EMBL" id="JABSTR010000004">
    <property type="protein sequence ID" value="KAH9369132.1"/>
    <property type="molecule type" value="Genomic_DNA"/>
</dbReference>
<reference evidence="5 6" key="1">
    <citation type="journal article" date="2020" name="Cell">
        <title>Large-Scale Comparative Analyses of Tick Genomes Elucidate Their Genetic Diversity and Vector Capacities.</title>
        <authorList>
            <consortium name="Tick Genome and Microbiome Consortium (TIGMIC)"/>
            <person name="Jia N."/>
            <person name="Wang J."/>
            <person name="Shi W."/>
            <person name="Du L."/>
            <person name="Sun Y."/>
            <person name="Zhan W."/>
            <person name="Jiang J.F."/>
            <person name="Wang Q."/>
            <person name="Zhang B."/>
            <person name="Ji P."/>
            <person name="Bell-Sakyi L."/>
            <person name="Cui X.M."/>
            <person name="Yuan T.T."/>
            <person name="Jiang B.G."/>
            <person name="Yang W.F."/>
            <person name="Lam T.T."/>
            <person name="Chang Q.C."/>
            <person name="Ding S.J."/>
            <person name="Wang X.J."/>
            <person name="Zhu J.G."/>
            <person name="Ruan X.D."/>
            <person name="Zhao L."/>
            <person name="Wei J.T."/>
            <person name="Ye R.Z."/>
            <person name="Que T.C."/>
            <person name="Du C.H."/>
            <person name="Zhou Y.H."/>
            <person name="Cheng J.X."/>
            <person name="Dai P.F."/>
            <person name="Guo W.B."/>
            <person name="Han X.H."/>
            <person name="Huang E.J."/>
            <person name="Li L.F."/>
            <person name="Wei W."/>
            <person name="Gao Y.C."/>
            <person name="Liu J.Z."/>
            <person name="Shao H.Z."/>
            <person name="Wang X."/>
            <person name="Wang C.C."/>
            <person name="Yang T.C."/>
            <person name="Huo Q.B."/>
            <person name="Li W."/>
            <person name="Chen H.Y."/>
            <person name="Chen S.E."/>
            <person name="Zhou L.G."/>
            <person name="Ni X.B."/>
            <person name="Tian J.H."/>
            <person name="Sheng Y."/>
            <person name="Liu T."/>
            <person name="Pan Y.S."/>
            <person name="Xia L.Y."/>
            <person name="Li J."/>
            <person name="Zhao F."/>
            <person name="Cao W.C."/>
        </authorList>
    </citation>
    <scope>NUCLEOTIDE SEQUENCE [LARGE SCALE GENOMIC DNA]</scope>
    <source>
        <strain evidence="5">HaeL-2018</strain>
    </source>
</reference>
<keyword evidence="3" id="KW-0645">Protease</keyword>
<accession>A0A9J6G418</accession>
<evidence type="ECO:0000313" key="6">
    <source>
        <dbReference type="Proteomes" id="UP000821853"/>
    </source>
</evidence>
<keyword evidence="3" id="KW-0378">Hydrolase</keyword>
<dbReference type="AlphaFoldDB" id="A0A9J6G418"/>
<dbReference type="InterPro" id="IPR033116">
    <property type="entry name" value="TRYPSIN_SER"/>
</dbReference>
<evidence type="ECO:0000313" key="5">
    <source>
        <dbReference type="EMBL" id="KAH9369132.1"/>
    </source>
</evidence>
<dbReference type="PROSITE" id="PS00135">
    <property type="entry name" value="TRYPSIN_SER"/>
    <property type="match status" value="1"/>
</dbReference>
<evidence type="ECO:0000259" key="4">
    <source>
        <dbReference type="PROSITE" id="PS50240"/>
    </source>
</evidence>
<dbReference type="PROSITE" id="PS00134">
    <property type="entry name" value="TRYPSIN_HIS"/>
    <property type="match status" value="1"/>
</dbReference>
<dbReference type="FunFam" id="2.40.10.10:FF:000002">
    <property type="entry name" value="Transmembrane protease serine"/>
    <property type="match status" value="1"/>
</dbReference>
<dbReference type="PRINTS" id="PR00722">
    <property type="entry name" value="CHYMOTRYPSIN"/>
</dbReference>
<comment type="similarity">
    <text evidence="2">Belongs to the peptidase S1 family. CLIP subfamily.</text>
</comment>
<gene>
    <name evidence="5" type="ORF">HPB48_018881</name>
</gene>
<dbReference type="OMA" id="GENHEGR"/>
<dbReference type="PROSITE" id="PS50240">
    <property type="entry name" value="TRYPSIN_DOM"/>
    <property type="match status" value="1"/>
</dbReference>
<dbReference type="Proteomes" id="UP000821853">
    <property type="component" value="Chromosome 2"/>
</dbReference>
<organism evidence="5 6">
    <name type="scientific">Haemaphysalis longicornis</name>
    <name type="common">Bush tick</name>
    <dbReference type="NCBI Taxonomy" id="44386"/>
    <lineage>
        <taxon>Eukaryota</taxon>
        <taxon>Metazoa</taxon>
        <taxon>Ecdysozoa</taxon>
        <taxon>Arthropoda</taxon>
        <taxon>Chelicerata</taxon>
        <taxon>Arachnida</taxon>
        <taxon>Acari</taxon>
        <taxon>Parasitiformes</taxon>
        <taxon>Ixodida</taxon>
        <taxon>Ixodoidea</taxon>
        <taxon>Ixodidae</taxon>
        <taxon>Haemaphysalinae</taxon>
        <taxon>Haemaphysalis</taxon>
    </lineage>
</organism>
<keyword evidence="1" id="KW-1015">Disulfide bond</keyword>
<sequence length="254" mass="26428">MRGCLQESLDLDVVPPRKRCRIDQVCFGCASRAIVEGESECGQWPVWLGTGRVLGGVAARPASWMVQLVRGGSHICAGALISARHVLTAAHCVTDQRNAEELRHDLALLVLDQPVDGGSQLAVCLPEPGNAYEGAVALVAGWGAQSVGGRARAAASEELRQAVVRVLGQDECNHAYLGLVGITAEQLCAGSQQGADACQGDSGGPLVVGGGSQRFSVVGVTSFGVQCGDTRFPGVYTRVAAYLGWIRGAMAAYP</sequence>
<dbReference type="Gene3D" id="2.40.10.10">
    <property type="entry name" value="Trypsin-like serine proteases"/>
    <property type="match status" value="2"/>
</dbReference>
<dbReference type="InterPro" id="IPR009003">
    <property type="entry name" value="Peptidase_S1_PA"/>
</dbReference>